<gene>
    <name evidence="6" type="ORF">BB560_006772</name>
    <name evidence="5" type="ORF">BB560_007087</name>
</gene>
<feature type="compositionally biased region" description="Low complexity" evidence="3">
    <location>
        <begin position="104"/>
        <end position="117"/>
    </location>
</feature>
<dbReference type="EMBL" id="MBFS01003696">
    <property type="protein sequence ID" value="PVU85268.1"/>
    <property type="molecule type" value="Genomic_DNA"/>
</dbReference>
<feature type="compositionally biased region" description="Basic and acidic residues" evidence="3">
    <location>
        <begin position="728"/>
        <end position="739"/>
    </location>
</feature>
<dbReference type="GO" id="GO:0051286">
    <property type="term" value="C:cell tip"/>
    <property type="evidence" value="ECO:0007669"/>
    <property type="project" value="TreeGrafter"/>
</dbReference>
<dbReference type="InterPro" id="IPR009449">
    <property type="entry name" value="Sec2_N"/>
</dbReference>
<dbReference type="GO" id="GO:0070319">
    <property type="term" value="C:Golgi to plasma membrane transport vesicle"/>
    <property type="evidence" value="ECO:0007669"/>
    <property type="project" value="TreeGrafter"/>
</dbReference>
<dbReference type="InterPro" id="IPR040351">
    <property type="entry name" value="RAB3IL/RAB3IP/Sec2"/>
</dbReference>
<feature type="compositionally biased region" description="Low complexity" evidence="3">
    <location>
        <begin position="81"/>
        <end position="92"/>
    </location>
</feature>
<dbReference type="OrthoDB" id="5560525at2759"/>
<evidence type="ECO:0000313" key="5">
    <source>
        <dbReference type="EMBL" id="PVU85268.1"/>
    </source>
</evidence>
<evidence type="ECO:0000313" key="6">
    <source>
        <dbReference type="EMBL" id="PVU86304.1"/>
    </source>
</evidence>
<feature type="compositionally biased region" description="Polar residues" evidence="3">
    <location>
        <begin position="542"/>
        <end position="560"/>
    </location>
</feature>
<dbReference type="PANTHER" id="PTHR14430">
    <property type="entry name" value="RABIN3-RELATED"/>
    <property type="match status" value="1"/>
</dbReference>
<feature type="compositionally biased region" description="Polar residues" evidence="3">
    <location>
        <begin position="603"/>
        <end position="614"/>
    </location>
</feature>
<dbReference type="Proteomes" id="UP000245609">
    <property type="component" value="Unassembled WGS sequence"/>
</dbReference>
<dbReference type="EMBL" id="MBFS01003506">
    <property type="protein sequence ID" value="PVU86304.1"/>
    <property type="molecule type" value="Genomic_DNA"/>
</dbReference>
<dbReference type="STRING" id="133381.A0A2T9Y1Z3"/>
<sequence>MENSVEAPISLTRDGIIESLDKISASLESAAEAILISNESMVSTSSLSSTFDSEKPLPIPILSPSTSNNILQGTSNTSNVSSRSQDTLSTSSENSQDPKKHLNSSPETPLDTSSSSPDLLKKIRHLELCLSQERDSNKSNQNKIEEMQISLNLMNDKFVDQVNETAEMAHAKELVEAELEELSRRLFEEANHMVSQEKKLSLQIQQKNDNLERKIQNLQDLLEREKLQSAELKQCLQSMSEETAQNHKKLTSLESLTFQQNPNTDIPGSPTVPNHGPIFDISKSSDMLFLNEFNDFFITASNSGFSRATSSSFLRHIVSEHVEPCLRFGPKPRVSSKHILDAIVANTLQIESTNNQNDSQTSISKKPSISFNSVDSGTNTRSSISSFYRPTITAFGGRTALWERISGTIPPNPNGCQTCGREGPCTYKFLLGQKPNEEWAHIDQPCRDRLVAVCEFYTFIRHLARGHFHSLSANQVFSEIVSLCLSMFYARFGLLSHALLSDPSLSLLSVSYKASFPDSPIHGSPGYNSSYDPYGTGYESPDSPTTPRSNPGYFSNPSLNEDQYNDSVFTRSRFRSQSASVAKNPKLKGSSRASVGHTKSDMIHSQLSKSSTMPETDIFDSSMAPSHISKSSTHPEVDHFLSSPLSSESISEMSKRNSVSNTSLNVGYKKIIPTASVLPNGNQSSSYLSLPSGANFDDISEEDFASGSRAKPPVPEKDTDSGLSINQKEQKEQNDEEIYRNNHRISNSFYSSIMHLA</sequence>
<keyword evidence="1 2" id="KW-0175">Coiled coil</keyword>
<keyword evidence="7" id="KW-1185">Reference proteome</keyword>
<dbReference type="GO" id="GO:0005085">
    <property type="term" value="F:guanyl-nucleotide exchange factor activity"/>
    <property type="evidence" value="ECO:0007669"/>
    <property type="project" value="InterPro"/>
</dbReference>
<reference evidence="6 7" key="1">
    <citation type="journal article" date="2018" name="MBio">
        <title>Comparative Genomics Reveals the Core Gene Toolbox for the Fungus-Insect Symbiosis.</title>
        <authorList>
            <person name="Wang Y."/>
            <person name="Stata M."/>
            <person name="Wang W."/>
            <person name="Stajich J.E."/>
            <person name="White M.M."/>
            <person name="Moncalvo J.M."/>
        </authorList>
    </citation>
    <scope>NUCLEOTIDE SEQUENCE [LARGE SCALE GENOMIC DNA]</scope>
    <source>
        <strain evidence="6 7">SC-DP-2</strain>
    </source>
</reference>
<dbReference type="SUPFAM" id="SSF144284">
    <property type="entry name" value="Sec2 N-terminal region"/>
    <property type="match status" value="1"/>
</dbReference>
<feature type="region of interest" description="Disordered" evidence="3">
    <location>
        <begin position="575"/>
        <end position="654"/>
    </location>
</feature>
<feature type="domain" description="GDP/GTP exchange factor Sec2 N-terminal" evidence="4">
    <location>
        <begin position="132"/>
        <end position="240"/>
    </location>
</feature>
<evidence type="ECO:0000256" key="3">
    <source>
        <dbReference type="SAM" id="MobiDB-lite"/>
    </source>
</evidence>
<dbReference type="Gene3D" id="6.10.140.910">
    <property type="match status" value="1"/>
</dbReference>
<feature type="region of interest" description="Disordered" evidence="3">
    <location>
        <begin position="46"/>
        <end position="117"/>
    </location>
</feature>
<proteinExistence type="predicted"/>
<feature type="region of interest" description="Disordered" evidence="3">
    <location>
        <begin position="530"/>
        <end position="560"/>
    </location>
</feature>
<name>A0A2T9Y1Z3_9FUNG</name>
<evidence type="ECO:0000256" key="2">
    <source>
        <dbReference type="SAM" id="Coils"/>
    </source>
</evidence>
<evidence type="ECO:0000259" key="4">
    <source>
        <dbReference type="Pfam" id="PF06428"/>
    </source>
</evidence>
<feature type="compositionally biased region" description="Polar residues" evidence="3">
    <location>
        <begin position="66"/>
        <end position="80"/>
    </location>
</feature>
<feature type="region of interest" description="Disordered" evidence="3">
    <location>
        <begin position="699"/>
        <end position="739"/>
    </location>
</feature>
<dbReference type="CDD" id="cd21044">
    <property type="entry name" value="Rab11BD_RAB3IP_like"/>
    <property type="match status" value="1"/>
</dbReference>
<dbReference type="AlphaFoldDB" id="A0A2T9Y1Z3"/>
<feature type="region of interest" description="Disordered" evidence="3">
    <location>
        <begin position="354"/>
        <end position="381"/>
    </location>
</feature>
<dbReference type="Pfam" id="PF06428">
    <property type="entry name" value="Sec2p"/>
    <property type="match status" value="1"/>
</dbReference>
<evidence type="ECO:0000256" key="1">
    <source>
        <dbReference type="ARBA" id="ARBA00023054"/>
    </source>
</evidence>
<feature type="compositionally biased region" description="Low complexity" evidence="3">
    <location>
        <begin position="642"/>
        <end position="654"/>
    </location>
</feature>
<evidence type="ECO:0000313" key="7">
    <source>
        <dbReference type="Proteomes" id="UP000245609"/>
    </source>
</evidence>
<organism evidence="6 7">
    <name type="scientific">Smittium megazygosporum</name>
    <dbReference type="NCBI Taxonomy" id="133381"/>
    <lineage>
        <taxon>Eukaryota</taxon>
        <taxon>Fungi</taxon>
        <taxon>Fungi incertae sedis</taxon>
        <taxon>Zoopagomycota</taxon>
        <taxon>Kickxellomycotina</taxon>
        <taxon>Harpellomycetes</taxon>
        <taxon>Harpellales</taxon>
        <taxon>Legeriomycetaceae</taxon>
        <taxon>Smittium</taxon>
    </lineage>
</organism>
<dbReference type="PANTHER" id="PTHR14430:SF0">
    <property type="entry name" value="SEC2P DOMAIN-CONTAINING PROTEIN"/>
    <property type="match status" value="1"/>
</dbReference>
<feature type="coiled-coil region" evidence="2">
    <location>
        <begin position="165"/>
        <end position="242"/>
    </location>
</feature>
<protein>
    <recommendedName>
        <fullName evidence="4">GDP/GTP exchange factor Sec2 N-terminal domain-containing protein</fullName>
    </recommendedName>
</protein>
<accession>A0A2T9Y1Z3</accession>
<comment type="caution">
    <text evidence="6">The sequence shown here is derived from an EMBL/GenBank/DDBJ whole genome shotgun (WGS) entry which is preliminary data.</text>
</comment>
<dbReference type="Pfam" id="PF25555">
    <property type="entry name" value="RAB3A-like_C"/>
    <property type="match status" value="2"/>
</dbReference>
<dbReference type="GO" id="GO:0006887">
    <property type="term" value="P:exocytosis"/>
    <property type="evidence" value="ECO:0007669"/>
    <property type="project" value="TreeGrafter"/>
</dbReference>